<evidence type="ECO:0000313" key="16">
    <source>
        <dbReference type="EMBL" id="KAF7785944.1"/>
    </source>
</evidence>
<keyword evidence="3" id="KW-0488">Methylation</keyword>
<keyword evidence="9 11" id="KW-0807">Transducer</keyword>
<dbReference type="FunFam" id="3.30.450.20:FF:000048">
    <property type="entry name" value="Methyl-accepting chemotaxis protein"/>
    <property type="match status" value="1"/>
</dbReference>
<dbReference type="AlphaFoldDB" id="A0A8T0C5D6"/>
<keyword evidence="4" id="KW-0145">Chemotaxis</keyword>
<keyword evidence="7 12" id="KW-1133">Transmembrane helix</keyword>
<proteinExistence type="inferred from homology"/>
<dbReference type="PANTHER" id="PTHR32089">
    <property type="entry name" value="METHYL-ACCEPTING CHEMOTAXIS PROTEIN MCPB"/>
    <property type="match status" value="1"/>
</dbReference>
<evidence type="ECO:0000256" key="2">
    <source>
        <dbReference type="ARBA" id="ARBA00022475"/>
    </source>
</evidence>
<evidence type="ECO:0000256" key="10">
    <source>
        <dbReference type="ARBA" id="ARBA00029447"/>
    </source>
</evidence>
<dbReference type="GO" id="GO:0004888">
    <property type="term" value="F:transmembrane signaling receptor activity"/>
    <property type="evidence" value="ECO:0007669"/>
    <property type="project" value="InterPro"/>
</dbReference>
<reference evidence="16 17" key="1">
    <citation type="journal article" date="2012" name="J. Bacteriol.">
        <title>Genome sequence of the cycloprodigiosin-producing bacterial strain Pseudoalteromonas rubra ATCC 29570(T).</title>
        <authorList>
            <person name="Xie B.B."/>
            <person name="Shu Y.L."/>
            <person name="Qin Q.L."/>
            <person name="Rong J.C."/>
            <person name="Zhang X.Y."/>
            <person name="Chen X.L."/>
            <person name="Zhou B.C."/>
            <person name="Zhang Y.Z."/>
        </authorList>
    </citation>
    <scope>NUCLEOTIDE SEQUENCE [LARGE SCALE GENOMIC DNA]</scope>
    <source>
        <strain evidence="16 17">DSM 6842</strain>
    </source>
</reference>
<dbReference type="SMART" id="SM00304">
    <property type="entry name" value="HAMP"/>
    <property type="match status" value="1"/>
</dbReference>
<dbReference type="CDD" id="cd11386">
    <property type="entry name" value="MCP_signal"/>
    <property type="match status" value="1"/>
</dbReference>
<feature type="domain" description="HAMP" evidence="15">
    <location>
        <begin position="305"/>
        <end position="359"/>
    </location>
</feature>
<feature type="domain" description="T-SNARE coiled-coil homology" evidence="14">
    <location>
        <begin position="551"/>
        <end position="613"/>
    </location>
</feature>
<accession>A0A8T0C5D6</accession>
<dbReference type="InterPro" id="IPR003660">
    <property type="entry name" value="HAMP_dom"/>
</dbReference>
<organism evidence="16 17">
    <name type="scientific">Pseudoalteromonas rubra</name>
    <dbReference type="NCBI Taxonomy" id="43658"/>
    <lineage>
        <taxon>Bacteria</taxon>
        <taxon>Pseudomonadati</taxon>
        <taxon>Pseudomonadota</taxon>
        <taxon>Gammaproteobacteria</taxon>
        <taxon>Alteromonadales</taxon>
        <taxon>Pseudoalteromonadaceae</taxon>
        <taxon>Pseudoalteromonas</taxon>
    </lineage>
</organism>
<dbReference type="InterPro" id="IPR004090">
    <property type="entry name" value="Chemotax_Me-accpt_rcpt"/>
</dbReference>
<sequence>MIYLYKGKQLGDMPVKFKFKVIAVSASVLFLALLLLSLKQYFLLKDNLQQQVNDSVGEIIQGISNTVTSQMQGAIDLAVLTTGLVEQSDSLKQALPLISQPKLKETFLLIGYGEDATGNYVASDPGWDPGPTWDPRVRPWFAGAKQANQLIVTAPYADSVSKEIVVSVGTPVKKGGRFHGAIFFDVSLAKLGNMINSFELFDSGFAFMVSKDGTIISHPDTELNGQQASQFLGRTQVSQTVQEIMMNNRTYLITFKDVEGLDWYVGVALEKDKVFAAVDTMAQDATLFSLIAVIAAVVVLSLVINLLLKPLEDINVAMANIAQGHADLTVRLEASNEPEFASLAENFNRFTSRLQTLIADIQQLGHEVLEDARQTSTGANQATMAIEQQLNALNTLTTATANMSSTEQQVANTAQQAADAIQNTDNLASNGETIVAESTDAITDLSVQIKRAVDVVAELEVSSSGIEQILSVINGIAEQTNLLALNAAIEAARAGESGRGFAVVADEVRTLAQRTQEATTEIKAMIDQLQSGAQSAVGVMNQSQTIVEKSVSKANDTREALDAIRQSIASIVDLNVSIANMISEQKHVVEEVNHNASQIRNLSDTVFDEAKAVDHTMQSQVEKIAKQEDMLEQFRV</sequence>
<dbReference type="GO" id="GO:0005886">
    <property type="term" value="C:plasma membrane"/>
    <property type="evidence" value="ECO:0007669"/>
    <property type="project" value="UniProtKB-SubCell"/>
</dbReference>
<evidence type="ECO:0000256" key="6">
    <source>
        <dbReference type="ARBA" id="ARBA00022692"/>
    </source>
</evidence>
<dbReference type="Pfam" id="PF00672">
    <property type="entry name" value="HAMP"/>
    <property type="match status" value="1"/>
</dbReference>
<evidence type="ECO:0000256" key="8">
    <source>
        <dbReference type="ARBA" id="ARBA00023136"/>
    </source>
</evidence>
<protein>
    <submittedName>
        <fullName evidence="16">Methyl-accepting chemotaxis protein</fullName>
    </submittedName>
</protein>
<feature type="domain" description="Methyl-accepting transducer" evidence="13">
    <location>
        <begin position="364"/>
        <end position="600"/>
    </location>
</feature>
<comment type="subcellular location">
    <subcellularLocation>
        <location evidence="1">Cell inner membrane</location>
        <topology evidence="1">Multi-pass membrane protein</topology>
    </subcellularLocation>
</comment>
<evidence type="ECO:0000256" key="9">
    <source>
        <dbReference type="ARBA" id="ARBA00023224"/>
    </source>
</evidence>
<gene>
    <name evidence="16" type="primary">mcp</name>
    <name evidence="16" type="ORF">PRUB_a0360</name>
</gene>
<feature type="transmembrane region" description="Helical" evidence="12">
    <location>
        <begin position="21"/>
        <end position="42"/>
    </location>
</feature>
<dbReference type="GO" id="GO:0016597">
    <property type="term" value="F:amino acid binding"/>
    <property type="evidence" value="ECO:0007669"/>
    <property type="project" value="UniProtKB-ARBA"/>
</dbReference>
<evidence type="ECO:0000256" key="11">
    <source>
        <dbReference type="PROSITE-ProRule" id="PRU00284"/>
    </source>
</evidence>
<evidence type="ECO:0000256" key="1">
    <source>
        <dbReference type="ARBA" id="ARBA00004429"/>
    </source>
</evidence>
<name>A0A8T0C5D6_9GAMM</name>
<dbReference type="InterPro" id="IPR029151">
    <property type="entry name" value="Sensor-like_sf"/>
</dbReference>
<dbReference type="GO" id="GO:0006935">
    <property type="term" value="P:chemotaxis"/>
    <property type="evidence" value="ECO:0007669"/>
    <property type="project" value="UniProtKB-KW"/>
</dbReference>
<keyword evidence="8 12" id="KW-0472">Membrane</keyword>
<evidence type="ECO:0000256" key="4">
    <source>
        <dbReference type="ARBA" id="ARBA00022500"/>
    </source>
</evidence>
<dbReference type="InterPro" id="IPR033479">
    <property type="entry name" value="dCache_1"/>
</dbReference>
<comment type="similarity">
    <text evidence="10">Belongs to the methyl-accepting chemotaxis (MCP) protein family.</text>
</comment>
<evidence type="ECO:0000256" key="7">
    <source>
        <dbReference type="ARBA" id="ARBA00022989"/>
    </source>
</evidence>
<dbReference type="InterPro" id="IPR004089">
    <property type="entry name" value="MCPsignal_dom"/>
</dbReference>
<dbReference type="GO" id="GO:0007165">
    <property type="term" value="P:signal transduction"/>
    <property type="evidence" value="ECO:0007669"/>
    <property type="project" value="UniProtKB-KW"/>
</dbReference>
<dbReference type="PROSITE" id="PS50111">
    <property type="entry name" value="CHEMOTAXIS_TRANSDUC_2"/>
    <property type="match status" value="1"/>
</dbReference>
<dbReference type="Pfam" id="PF02743">
    <property type="entry name" value="dCache_1"/>
    <property type="match status" value="1"/>
</dbReference>
<dbReference type="SUPFAM" id="SSF103190">
    <property type="entry name" value="Sensory domain-like"/>
    <property type="match status" value="1"/>
</dbReference>
<dbReference type="PROSITE" id="PS50885">
    <property type="entry name" value="HAMP"/>
    <property type="match status" value="1"/>
</dbReference>
<dbReference type="CDD" id="cd12913">
    <property type="entry name" value="PDC1_MCP_like"/>
    <property type="match status" value="1"/>
</dbReference>
<evidence type="ECO:0000313" key="17">
    <source>
        <dbReference type="Proteomes" id="UP000016480"/>
    </source>
</evidence>
<evidence type="ECO:0000256" key="3">
    <source>
        <dbReference type="ARBA" id="ARBA00022481"/>
    </source>
</evidence>
<evidence type="ECO:0000256" key="5">
    <source>
        <dbReference type="ARBA" id="ARBA00022519"/>
    </source>
</evidence>
<dbReference type="FunFam" id="1.10.287.950:FF:000001">
    <property type="entry name" value="Methyl-accepting chemotaxis sensory transducer"/>
    <property type="match status" value="1"/>
</dbReference>
<dbReference type="SUPFAM" id="SSF58104">
    <property type="entry name" value="Methyl-accepting chemotaxis protein (MCP) signaling domain"/>
    <property type="match status" value="1"/>
</dbReference>
<dbReference type="PANTHER" id="PTHR32089:SF117">
    <property type="entry name" value="METHYL ACCEPTING SENSORY TRANSDUCER WITH CACHE_1 SMALL MOLECULE BINDING DOMAIN"/>
    <property type="match status" value="1"/>
</dbReference>
<dbReference type="InterPro" id="IPR000727">
    <property type="entry name" value="T_SNARE_dom"/>
</dbReference>
<dbReference type="PRINTS" id="PR00260">
    <property type="entry name" value="CHEMTRNSDUCR"/>
</dbReference>
<dbReference type="Proteomes" id="UP000016480">
    <property type="component" value="Unassembled WGS sequence"/>
</dbReference>
<keyword evidence="6 12" id="KW-0812">Transmembrane</keyword>
<feature type="transmembrane region" description="Helical" evidence="12">
    <location>
        <begin position="287"/>
        <end position="308"/>
    </location>
</feature>
<comment type="caution">
    <text evidence="16">The sequence shown here is derived from an EMBL/GenBank/DDBJ whole genome shotgun (WGS) entry which is preliminary data.</text>
</comment>
<dbReference type="SMART" id="SM00283">
    <property type="entry name" value="MA"/>
    <property type="match status" value="1"/>
</dbReference>
<dbReference type="CDD" id="cd12912">
    <property type="entry name" value="PDC2_MCP_like"/>
    <property type="match status" value="1"/>
</dbReference>
<dbReference type="GO" id="GO:0043200">
    <property type="term" value="P:response to amino acid"/>
    <property type="evidence" value="ECO:0007669"/>
    <property type="project" value="UniProtKB-ARBA"/>
</dbReference>
<keyword evidence="5" id="KW-0997">Cell inner membrane</keyword>
<dbReference type="CDD" id="cd06225">
    <property type="entry name" value="HAMP"/>
    <property type="match status" value="1"/>
</dbReference>
<dbReference type="PROSITE" id="PS50192">
    <property type="entry name" value="T_SNARE"/>
    <property type="match status" value="1"/>
</dbReference>
<evidence type="ECO:0000256" key="12">
    <source>
        <dbReference type="SAM" id="Phobius"/>
    </source>
</evidence>
<dbReference type="EMBL" id="AHCD03000035">
    <property type="protein sequence ID" value="KAF7785944.1"/>
    <property type="molecule type" value="Genomic_DNA"/>
</dbReference>
<evidence type="ECO:0000259" key="15">
    <source>
        <dbReference type="PROSITE" id="PS50885"/>
    </source>
</evidence>
<dbReference type="Gene3D" id="1.10.287.950">
    <property type="entry name" value="Methyl-accepting chemotaxis protein"/>
    <property type="match status" value="1"/>
</dbReference>
<dbReference type="Gene3D" id="3.30.450.20">
    <property type="entry name" value="PAS domain"/>
    <property type="match status" value="2"/>
</dbReference>
<evidence type="ECO:0000259" key="13">
    <source>
        <dbReference type="PROSITE" id="PS50111"/>
    </source>
</evidence>
<dbReference type="Pfam" id="PF00015">
    <property type="entry name" value="MCPsignal"/>
    <property type="match status" value="1"/>
</dbReference>
<evidence type="ECO:0000259" key="14">
    <source>
        <dbReference type="PROSITE" id="PS50192"/>
    </source>
</evidence>
<keyword evidence="2" id="KW-1003">Cell membrane</keyword>